<name>A0ABR1U034_9PEZI</name>
<feature type="compositionally biased region" description="Basic and acidic residues" evidence="1">
    <location>
        <begin position="1"/>
        <end position="11"/>
    </location>
</feature>
<feature type="region of interest" description="Disordered" evidence="1">
    <location>
        <begin position="1"/>
        <end position="82"/>
    </location>
</feature>
<comment type="caution">
    <text evidence="2">The sequence shown here is derived from an EMBL/GenBank/DDBJ whole genome shotgun (WGS) entry which is preliminary data.</text>
</comment>
<evidence type="ECO:0000313" key="2">
    <source>
        <dbReference type="EMBL" id="KAK8051304.1"/>
    </source>
</evidence>
<feature type="compositionally biased region" description="Polar residues" evidence="1">
    <location>
        <begin position="42"/>
        <end position="59"/>
    </location>
</feature>
<accession>A0ABR1U034</accession>
<reference evidence="2 3" key="1">
    <citation type="submission" date="2023-01" db="EMBL/GenBank/DDBJ databases">
        <title>Analysis of 21 Apiospora genomes using comparative genomics revels a genus with tremendous synthesis potential of carbohydrate active enzymes and secondary metabolites.</title>
        <authorList>
            <person name="Sorensen T."/>
        </authorList>
    </citation>
    <scope>NUCLEOTIDE SEQUENCE [LARGE SCALE GENOMIC DNA]</scope>
    <source>
        <strain evidence="2 3">CBS 33761</strain>
    </source>
</reference>
<evidence type="ECO:0000256" key="1">
    <source>
        <dbReference type="SAM" id="MobiDB-lite"/>
    </source>
</evidence>
<keyword evidence="3" id="KW-1185">Reference proteome</keyword>
<protein>
    <submittedName>
        <fullName evidence="2">Uncharacterized protein</fullName>
    </submittedName>
</protein>
<sequence>MAMREQRRGRDQSFWITHFRQRGYKRPGQQQQQLSGYPQGGADSSSRSHGRGNTNNARSPSPPGKELSSSPYLSPNHPRPFDHIESERQHLQCLLGEQDRRARDLFSRIAAVDEAYNFGSIHEHLQARKDRVWLQRRIDETVGWEKEILVRLGEIHVEIQCRKRWYMVEQQRAFLRQQGGQPQHDRGWSDGNGDRLDWSQSQRGFNAILSHRRHNLRPATVGSYTQQQQQHALSVSPYYPSMAAGTWTNAPEWYLHLTTPAGVDRRRRTSGDQDAGQVRFLVEKNPAYLSRRSSYLSNASYEAETGKRFGPSRSSVLPDSRLPDRRRSLPTMHYN</sequence>
<dbReference type="EMBL" id="JAQQWK010000002">
    <property type="protein sequence ID" value="KAK8051304.1"/>
    <property type="molecule type" value="Genomic_DNA"/>
</dbReference>
<organism evidence="2 3">
    <name type="scientific">Apiospora rasikravindrae</name>
    <dbReference type="NCBI Taxonomy" id="990691"/>
    <lineage>
        <taxon>Eukaryota</taxon>
        <taxon>Fungi</taxon>
        <taxon>Dikarya</taxon>
        <taxon>Ascomycota</taxon>
        <taxon>Pezizomycotina</taxon>
        <taxon>Sordariomycetes</taxon>
        <taxon>Xylariomycetidae</taxon>
        <taxon>Amphisphaeriales</taxon>
        <taxon>Apiosporaceae</taxon>
        <taxon>Apiospora</taxon>
    </lineage>
</organism>
<gene>
    <name evidence="2" type="ORF">PG993_002689</name>
</gene>
<evidence type="ECO:0000313" key="3">
    <source>
        <dbReference type="Proteomes" id="UP001444661"/>
    </source>
</evidence>
<feature type="compositionally biased region" description="Low complexity" evidence="1">
    <location>
        <begin position="28"/>
        <end position="41"/>
    </location>
</feature>
<dbReference type="Proteomes" id="UP001444661">
    <property type="component" value="Unassembled WGS sequence"/>
</dbReference>
<feature type="region of interest" description="Disordered" evidence="1">
    <location>
        <begin position="302"/>
        <end position="335"/>
    </location>
</feature>
<proteinExistence type="predicted"/>